<dbReference type="RefSeq" id="WP_135339200.1">
    <property type="nucleotide sequence ID" value="NZ_JBHLTX010000060.1"/>
</dbReference>
<sequence length="103" mass="10105">MPDQPNQRAKLAAGRRPGVGTGMMRPPAADCEASIGAGTAVWCAPEADGVLGSETDRAARPRGGVSPDMCGRLAGTCNAAAVTVSGDSAFSADQGSSASAALD</sequence>
<dbReference type="EMBL" id="SRID01000097">
    <property type="protein sequence ID" value="TGB10016.1"/>
    <property type="molecule type" value="Genomic_DNA"/>
</dbReference>
<comment type="caution">
    <text evidence="2">The sequence shown here is derived from an EMBL/GenBank/DDBJ whole genome shotgun (WGS) entry which is preliminary data.</text>
</comment>
<evidence type="ECO:0000313" key="3">
    <source>
        <dbReference type="Proteomes" id="UP000297948"/>
    </source>
</evidence>
<dbReference type="AlphaFoldDB" id="A0A4Z0H7D2"/>
<evidence type="ECO:0000313" key="2">
    <source>
        <dbReference type="EMBL" id="TGB10016.1"/>
    </source>
</evidence>
<accession>A0A4Z0H7D2</accession>
<name>A0A4Z0H7D2_9ACTN</name>
<dbReference type="Proteomes" id="UP000297948">
    <property type="component" value="Unassembled WGS sequence"/>
</dbReference>
<keyword evidence="3" id="KW-1185">Reference proteome</keyword>
<protein>
    <submittedName>
        <fullName evidence="2">Uncharacterized protein</fullName>
    </submittedName>
</protein>
<feature type="region of interest" description="Disordered" evidence="1">
    <location>
        <begin position="1"/>
        <end position="25"/>
    </location>
</feature>
<proteinExistence type="predicted"/>
<evidence type="ECO:0000256" key="1">
    <source>
        <dbReference type="SAM" id="MobiDB-lite"/>
    </source>
</evidence>
<reference evidence="2 3" key="1">
    <citation type="submission" date="2019-03" db="EMBL/GenBank/DDBJ databases">
        <authorList>
            <person name="Gonzalez-Pimentel J.L."/>
        </authorList>
    </citation>
    <scope>NUCLEOTIDE SEQUENCE [LARGE SCALE GENOMIC DNA]</scope>
    <source>
        <strain evidence="2 3">JCM 31289</strain>
    </source>
</reference>
<gene>
    <name evidence="2" type="ORF">E4099_13115</name>
</gene>
<organism evidence="2 3">
    <name type="scientific">Streptomyces palmae</name>
    <dbReference type="NCBI Taxonomy" id="1701085"/>
    <lineage>
        <taxon>Bacteria</taxon>
        <taxon>Bacillati</taxon>
        <taxon>Actinomycetota</taxon>
        <taxon>Actinomycetes</taxon>
        <taxon>Kitasatosporales</taxon>
        <taxon>Streptomycetaceae</taxon>
        <taxon>Streptomyces</taxon>
    </lineage>
</organism>